<feature type="region of interest" description="Disordered" evidence="15">
    <location>
        <begin position="1051"/>
        <end position="1138"/>
    </location>
</feature>
<dbReference type="GO" id="GO:0005524">
    <property type="term" value="F:ATP binding"/>
    <property type="evidence" value="ECO:0007669"/>
    <property type="project" value="UniProtKB-UniRule"/>
</dbReference>
<keyword evidence="9 13" id="KW-0505">Motor protein</keyword>
<dbReference type="InParanoid" id="A8NFC4"/>
<keyword evidence="11" id="KW-0131">Cell cycle</keyword>
<dbReference type="InterPro" id="IPR036961">
    <property type="entry name" value="Kinesin_motor_dom_sf"/>
</dbReference>
<evidence type="ECO:0000256" key="10">
    <source>
        <dbReference type="ARBA" id="ARBA00023212"/>
    </source>
</evidence>
<dbReference type="PROSITE" id="PS00411">
    <property type="entry name" value="KINESIN_MOTOR_1"/>
    <property type="match status" value="1"/>
</dbReference>
<dbReference type="HOGENOM" id="CLU_001485_33_2_1"/>
<comment type="subcellular location">
    <subcellularLocation>
        <location evidence="1">Cytoplasm</location>
        <location evidence="1">Cytoskeleton</location>
    </subcellularLocation>
</comment>
<evidence type="ECO:0000256" key="12">
    <source>
        <dbReference type="ARBA" id="ARBA00034704"/>
    </source>
</evidence>
<keyword evidence="7 13" id="KW-0067">ATP-binding</keyword>
<dbReference type="GeneID" id="6009744"/>
<dbReference type="PRINTS" id="PR00380">
    <property type="entry name" value="KINESINHEAVY"/>
</dbReference>
<keyword evidence="10" id="KW-0206">Cytoskeleton</keyword>
<dbReference type="Gene3D" id="3.40.850.10">
    <property type="entry name" value="Kinesin motor domain"/>
    <property type="match status" value="1"/>
</dbReference>
<feature type="compositionally biased region" description="Low complexity" evidence="15">
    <location>
        <begin position="1"/>
        <end position="12"/>
    </location>
</feature>
<evidence type="ECO:0000256" key="5">
    <source>
        <dbReference type="ARBA" id="ARBA00022741"/>
    </source>
</evidence>
<comment type="similarity">
    <text evidence="12">Belongs to the TRAFAC class myosin-kinesin ATPase superfamily. Kinesin family. KIN-5/BimC subfamily.</text>
</comment>
<evidence type="ECO:0000256" key="6">
    <source>
        <dbReference type="ARBA" id="ARBA00022776"/>
    </source>
</evidence>
<organism evidence="17 18">
    <name type="scientific">Coprinopsis cinerea (strain Okayama-7 / 130 / ATCC MYA-4618 / FGSC 9003)</name>
    <name type="common">Inky cap fungus</name>
    <name type="synonym">Hormographiella aspergillata</name>
    <dbReference type="NCBI Taxonomy" id="240176"/>
    <lineage>
        <taxon>Eukaryota</taxon>
        <taxon>Fungi</taxon>
        <taxon>Dikarya</taxon>
        <taxon>Basidiomycota</taxon>
        <taxon>Agaricomycotina</taxon>
        <taxon>Agaricomycetes</taxon>
        <taxon>Agaricomycetidae</taxon>
        <taxon>Agaricales</taxon>
        <taxon>Agaricineae</taxon>
        <taxon>Psathyrellaceae</taxon>
        <taxon>Coprinopsis</taxon>
    </lineage>
</organism>
<evidence type="ECO:0000256" key="7">
    <source>
        <dbReference type="ARBA" id="ARBA00022840"/>
    </source>
</evidence>
<dbReference type="Pfam" id="PF00225">
    <property type="entry name" value="Kinesin"/>
    <property type="match status" value="1"/>
</dbReference>
<dbReference type="GO" id="GO:0005634">
    <property type="term" value="C:nucleus"/>
    <property type="evidence" value="ECO:0007669"/>
    <property type="project" value="TreeGrafter"/>
</dbReference>
<dbReference type="SUPFAM" id="SSF52540">
    <property type="entry name" value="P-loop containing nucleoside triphosphate hydrolases"/>
    <property type="match status" value="1"/>
</dbReference>
<keyword evidence="8 14" id="KW-0175">Coiled coil</keyword>
<gene>
    <name evidence="17" type="ORF">CC1G_04228</name>
</gene>
<dbReference type="InterPro" id="IPR047149">
    <property type="entry name" value="KIF11-like"/>
</dbReference>
<dbReference type="FunFam" id="3.40.850.10:FF:000051">
    <property type="entry name" value="Kinesin-like protein bimC"/>
    <property type="match status" value="1"/>
</dbReference>
<feature type="coiled-coil region" evidence="14">
    <location>
        <begin position="486"/>
        <end position="555"/>
    </location>
</feature>
<dbReference type="AlphaFoldDB" id="A8NFC4"/>
<dbReference type="InterPro" id="IPR019821">
    <property type="entry name" value="Kinesin_motor_CS"/>
</dbReference>
<protein>
    <submittedName>
        <fullName evidence="17">Kinesin</fullName>
    </submittedName>
</protein>
<accession>A8NFC4</accession>
<feature type="region of interest" description="Disordered" evidence="15">
    <location>
        <begin position="1"/>
        <end position="57"/>
    </location>
</feature>
<dbReference type="InterPro" id="IPR047241">
    <property type="entry name" value="KIF11-like_kin_motor_dom"/>
</dbReference>
<reference evidence="17 18" key="1">
    <citation type="journal article" date="2010" name="Proc. Natl. Acad. Sci. U.S.A.">
        <title>Insights into evolution of multicellular fungi from the assembled chromosomes of the mushroom Coprinopsis cinerea (Coprinus cinereus).</title>
        <authorList>
            <person name="Stajich J.E."/>
            <person name="Wilke S.K."/>
            <person name="Ahren D."/>
            <person name="Au C.H."/>
            <person name="Birren B.W."/>
            <person name="Borodovsky M."/>
            <person name="Burns C."/>
            <person name="Canback B."/>
            <person name="Casselton L.A."/>
            <person name="Cheng C.K."/>
            <person name="Deng J."/>
            <person name="Dietrich F.S."/>
            <person name="Fargo D.C."/>
            <person name="Farman M.L."/>
            <person name="Gathman A.C."/>
            <person name="Goldberg J."/>
            <person name="Guigo R."/>
            <person name="Hoegger P.J."/>
            <person name="Hooker J.B."/>
            <person name="Huggins A."/>
            <person name="James T.Y."/>
            <person name="Kamada T."/>
            <person name="Kilaru S."/>
            <person name="Kodira C."/>
            <person name="Kues U."/>
            <person name="Kupfer D."/>
            <person name="Kwan H.S."/>
            <person name="Lomsadze A."/>
            <person name="Li W."/>
            <person name="Lilly W.W."/>
            <person name="Ma L.J."/>
            <person name="Mackey A.J."/>
            <person name="Manning G."/>
            <person name="Martin F."/>
            <person name="Muraguchi H."/>
            <person name="Natvig D.O."/>
            <person name="Palmerini H."/>
            <person name="Ramesh M.A."/>
            <person name="Rehmeyer C.J."/>
            <person name="Roe B.A."/>
            <person name="Shenoy N."/>
            <person name="Stanke M."/>
            <person name="Ter-Hovhannisyan V."/>
            <person name="Tunlid A."/>
            <person name="Velagapudi R."/>
            <person name="Vision T.J."/>
            <person name="Zeng Q."/>
            <person name="Zolan M.E."/>
            <person name="Pukkila P.J."/>
        </authorList>
    </citation>
    <scope>NUCLEOTIDE SEQUENCE [LARGE SCALE GENOMIC DNA]</scope>
    <source>
        <strain evidence="18">Okayama-7 / 130 / ATCC MYA-4618 / FGSC 9003</strain>
    </source>
</reference>
<dbReference type="PROSITE" id="PS50067">
    <property type="entry name" value="KINESIN_MOTOR_2"/>
    <property type="match status" value="1"/>
</dbReference>
<dbReference type="CDD" id="cd01364">
    <property type="entry name" value="KISc_BimC_Eg5"/>
    <property type="match status" value="1"/>
</dbReference>
<feature type="compositionally biased region" description="Polar residues" evidence="15">
    <location>
        <begin position="1015"/>
        <end position="1024"/>
    </location>
</feature>
<feature type="compositionally biased region" description="Basic and acidic residues" evidence="15">
    <location>
        <begin position="1103"/>
        <end position="1115"/>
    </location>
</feature>
<dbReference type="OMA" id="PFDMVFG"/>
<feature type="domain" description="Kinesin motor" evidence="16">
    <location>
        <begin position="56"/>
        <end position="426"/>
    </location>
</feature>
<feature type="coiled-coil region" evidence="14">
    <location>
        <begin position="735"/>
        <end position="795"/>
    </location>
</feature>
<name>A8NFC4_COPC7</name>
<dbReference type="RefSeq" id="XP_001833249.2">
    <property type="nucleotide sequence ID" value="XM_001833197.2"/>
</dbReference>
<evidence type="ECO:0000256" key="13">
    <source>
        <dbReference type="PROSITE-ProRule" id="PRU00283"/>
    </source>
</evidence>
<keyword evidence="3" id="KW-0132">Cell division</keyword>
<dbReference type="OrthoDB" id="3176171at2759"/>
<evidence type="ECO:0000256" key="4">
    <source>
        <dbReference type="ARBA" id="ARBA00022701"/>
    </source>
</evidence>
<keyword evidence="2" id="KW-0963">Cytoplasm</keyword>
<dbReference type="SMART" id="SM00129">
    <property type="entry name" value="KISc"/>
    <property type="match status" value="1"/>
</dbReference>
<dbReference type="STRING" id="240176.A8NFC4"/>
<evidence type="ECO:0000256" key="11">
    <source>
        <dbReference type="ARBA" id="ARBA00023306"/>
    </source>
</evidence>
<dbReference type="InterPro" id="IPR027417">
    <property type="entry name" value="P-loop_NTPase"/>
</dbReference>
<dbReference type="PANTHER" id="PTHR47970">
    <property type="entry name" value="KINESIN-LIKE PROTEIN KIF11"/>
    <property type="match status" value="1"/>
</dbReference>
<evidence type="ECO:0000256" key="9">
    <source>
        <dbReference type="ARBA" id="ARBA00023175"/>
    </source>
</evidence>
<dbReference type="VEuPathDB" id="FungiDB:CC1G_04228"/>
<dbReference type="PANTHER" id="PTHR47970:SF12">
    <property type="entry name" value="KINESIN FAMILY MEMBER 11"/>
    <property type="match status" value="1"/>
</dbReference>
<dbReference type="Proteomes" id="UP000001861">
    <property type="component" value="Unassembled WGS sequence"/>
</dbReference>
<evidence type="ECO:0000313" key="17">
    <source>
        <dbReference type="EMBL" id="EAU88522.2"/>
    </source>
</evidence>
<dbReference type="GO" id="GO:0051301">
    <property type="term" value="P:cell division"/>
    <property type="evidence" value="ECO:0007669"/>
    <property type="project" value="UniProtKB-KW"/>
</dbReference>
<keyword evidence="4" id="KW-0493">Microtubule</keyword>
<evidence type="ECO:0000313" key="18">
    <source>
        <dbReference type="Proteomes" id="UP000001861"/>
    </source>
</evidence>
<sequence length="1138" mass="126646">MATRRPASSRSRMPPPANPPIRSRSVLSKPISQPPSSSSSELGDSAASRNQEGGTNIQVVVRCRRRSDREIQENSPIIVTSAGAKSKEVSIETGSGSSSLGVVTMPPTRTYPFDLVFGPEADQAMVYHEVVSPMLEQVLQGYNCTLFAYGQTGTGKTYTMQGDLARTPMGNPSAHAGMIPRVLFRLFHQLETSSADYSVKISFVELYNEELRDLLASELSAPSGSTQPMGMASKDKQGEGGLKIFDDSGKKGVFIQGLEEIAVKDSRDALALLVKGSERRQSAATNFNEHSSRSHSVFSITVHTKDTSFGEDLLKTGKLHLVDLAGSENIGRSGAENKRAREAGMINQSLLTLGRVINALVDKAHHVPYRSVFPILFLRESKLTRLLQDSLGGRTKTCIIATISPARSNLEETLSTLDYALRAKSIKNKPELNQRMTRNALLKEYVAEIDRLKADLLAAREKNGFYISEDSWKEMETKREMRETELVEAKKQVQIVEGQLRNVQEEYDQSIGLLMQREDELKQTRGQLSAAKEKLAQQEKDLQATKVALKEEELVRKAYQDSERNLNGIATGLKSTVTQSTRDVEGLHAKLERKNAVLSSNRRTVNKYGKETLSSANSVSTSIDTYVSAAADVHHNLANKAEEIIASESESLSNNLQALEKQGDANRHLFQRMAEDDEAETRVFAALEQDLQKVHSAFEMELTTWRTTVKDALQVSCGEIGAAVEKHNVVIEQSVDALQAALDDIVRRAKQYLQEQRHIIAEMKESADSHAASEIARLKKENEWLSKLVDKERKQAEASKDNLIQRISGLLGNFLDERDASLRASVKDIQQKHDQHAESSGAYFAQQDKRLSTVGDKSKVFETSLQQASREGKRKREAVGETVKNTQQLLDARLSELQGTTGQKVEGMSVYVRQHGQRIMGSLSTSLEEQTRIKRARIEKTESIQAGLESEQELVQSTLNSTYQAVEGFASQVISNVATLEDLASKHQETSRRNIDALQRTAGTVLEKGAKEDQPTGQTPQKRQWNYVSQWQLTQERDEILHDWRVQNGQLPVQEPQDDSASDTRTPPPELPKPRVSSGAENSIPVQRPMEKERSTPPVKQELPIKTRESLKEMRSSIPVETLAESRKRNVSTRSRRQ</sequence>
<dbReference type="GO" id="GO:0005876">
    <property type="term" value="C:spindle microtubule"/>
    <property type="evidence" value="ECO:0007669"/>
    <property type="project" value="TreeGrafter"/>
</dbReference>
<evidence type="ECO:0000256" key="3">
    <source>
        <dbReference type="ARBA" id="ARBA00022618"/>
    </source>
</evidence>
<feature type="binding site" evidence="13">
    <location>
        <begin position="150"/>
        <end position="157"/>
    </location>
    <ligand>
        <name>ATP</name>
        <dbReference type="ChEBI" id="CHEBI:30616"/>
    </ligand>
</feature>
<dbReference type="GO" id="GO:0072686">
    <property type="term" value="C:mitotic spindle"/>
    <property type="evidence" value="ECO:0007669"/>
    <property type="project" value="TreeGrafter"/>
</dbReference>
<evidence type="ECO:0000256" key="8">
    <source>
        <dbReference type="ARBA" id="ARBA00023054"/>
    </source>
</evidence>
<dbReference type="FunCoup" id="A8NFC4">
    <property type="interactions" value="568"/>
</dbReference>
<dbReference type="KEGG" id="cci:CC1G_04228"/>
<dbReference type="GO" id="GO:0007018">
    <property type="term" value="P:microtubule-based movement"/>
    <property type="evidence" value="ECO:0007669"/>
    <property type="project" value="InterPro"/>
</dbReference>
<dbReference type="eggNOG" id="KOG0243">
    <property type="taxonomic scope" value="Eukaryota"/>
</dbReference>
<evidence type="ECO:0000256" key="14">
    <source>
        <dbReference type="SAM" id="Coils"/>
    </source>
</evidence>
<dbReference type="InterPro" id="IPR001752">
    <property type="entry name" value="Kinesin_motor_dom"/>
</dbReference>
<proteinExistence type="inferred from homology"/>
<feature type="region of interest" description="Disordered" evidence="15">
    <location>
        <begin position="1003"/>
        <end position="1024"/>
    </location>
</feature>
<dbReference type="GO" id="GO:0008574">
    <property type="term" value="F:plus-end-directed microtubule motor activity"/>
    <property type="evidence" value="ECO:0007669"/>
    <property type="project" value="TreeGrafter"/>
</dbReference>
<dbReference type="EMBL" id="AACS02000002">
    <property type="protein sequence ID" value="EAU88522.2"/>
    <property type="molecule type" value="Genomic_DNA"/>
</dbReference>
<evidence type="ECO:0000256" key="15">
    <source>
        <dbReference type="SAM" id="MobiDB-lite"/>
    </source>
</evidence>
<feature type="compositionally biased region" description="Low complexity" evidence="15">
    <location>
        <begin position="20"/>
        <end position="48"/>
    </location>
</feature>
<keyword evidence="6" id="KW-0498">Mitosis</keyword>
<dbReference type="GO" id="GO:0000073">
    <property type="term" value="P:initial mitotic spindle pole body separation"/>
    <property type="evidence" value="ECO:0007669"/>
    <property type="project" value="UniProtKB-ARBA"/>
</dbReference>
<evidence type="ECO:0000256" key="2">
    <source>
        <dbReference type="ARBA" id="ARBA00022490"/>
    </source>
</evidence>
<evidence type="ECO:0000259" key="16">
    <source>
        <dbReference type="PROSITE" id="PS50067"/>
    </source>
</evidence>
<dbReference type="GO" id="GO:0008017">
    <property type="term" value="F:microtubule binding"/>
    <property type="evidence" value="ECO:0007669"/>
    <property type="project" value="InterPro"/>
</dbReference>
<keyword evidence="5 13" id="KW-0547">Nucleotide-binding</keyword>
<comment type="caution">
    <text evidence="17">The sequence shown here is derived from an EMBL/GenBank/DDBJ whole genome shotgun (WGS) entry which is preliminary data.</text>
</comment>
<evidence type="ECO:0000256" key="1">
    <source>
        <dbReference type="ARBA" id="ARBA00004245"/>
    </source>
</evidence>
<feature type="compositionally biased region" description="Basic residues" evidence="15">
    <location>
        <begin position="1129"/>
        <end position="1138"/>
    </location>
</feature>
<keyword evidence="18" id="KW-1185">Reference proteome</keyword>